<feature type="compositionally biased region" description="Polar residues" evidence="5">
    <location>
        <begin position="113"/>
        <end position="122"/>
    </location>
</feature>
<feature type="compositionally biased region" description="Basic and acidic residues" evidence="5">
    <location>
        <begin position="184"/>
        <end position="201"/>
    </location>
</feature>
<protein>
    <submittedName>
        <fullName evidence="7">M protein repeat protein</fullName>
    </submittedName>
</protein>
<keyword evidence="3 4" id="KW-0175">Coiled coil</keyword>
<evidence type="ECO:0000256" key="4">
    <source>
        <dbReference type="SAM" id="Coils"/>
    </source>
</evidence>
<comment type="subcellular location">
    <subcellularLocation>
        <location evidence="1">Golgi apparatus</location>
    </subcellularLocation>
</comment>
<feature type="coiled-coil region" evidence="4">
    <location>
        <begin position="792"/>
        <end position="892"/>
    </location>
</feature>
<comment type="caution">
    <text evidence="7">The sequence shown here is derived from an EMBL/GenBank/DDBJ whole genome shotgun (WGS) entry which is preliminary data.</text>
</comment>
<name>A0ABR4PBT5_9HELO</name>
<feature type="coiled-coil region" evidence="4">
    <location>
        <begin position="550"/>
        <end position="637"/>
    </location>
</feature>
<evidence type="ECO:0000256" key="5">
    <source>
        <dbReference type="SAM" id="MobiDB-lite"/>
    </source>
</evidence>
<accession>A0ABR4PBT5</accession>
<feature type="compositionally biased region" description="Low complexity" evidence="5">
    <location>
        <begin position="60"/>
        <end position="70"/>
    </location>
</feature>
<dbReference type="Proteomes" id="UP001629113">
    <property type="component" value="Unassembled WGS sequence"/>
</dbReference>
<feature type="region of interest" description="Disordered" evidence="5">
    <location>
        <begin position="656"/>
        <end position="678"/>
    </location>
</feature>
<feature type="compositionally biased region" description="Polar residues" evidence="5">
    <location>
        <begin position="203"/>
        <end position="236"/>
    </location>
</feature>
<proteinExistence type="predicted"/>
<evidence type="ECO:0000256" key="2">
    <source>
        <dbReference type="ARBA" id="ARBA00023034"/>
    </source>
</evidence>
<evidence type="ECO:0000313" key="7">
    <source>
        <dbReference type="EMBL" id="KAL3420758.1"/>
    </source>
</evidence>
<dbReference type="PANTHER" id="PTHR46515">
    <property type="entry name" value="TATA ELEMENT MODULATORY FACTOR TMF1"/>
    <property type="match status" value="1"/>
</dbReference>
<evidence type="ECO:0000256" key="1">
    <source>
        <dbReference type="ARBA" id="ARBA00004555"/>
    </source>
</evidence>
<gene>
    <name evidence="7" type="ORF">PVAG01_07203</name>
</gene>
<dbReference type="PANTHER" id="PTHR46515:SF1">
    <property type="entry name" value="TATA ELEMENT MODULATORY FACTOR"/>
    <property type="match status" value="1"/>
</dbReference>
<dbReference type="InterPro" id="IPR022092">
    <property type="entry name" value="TMF_DNA-bd"/>
</dbReference>
<reference evidence="7 8" key="1">
    <citation type="submission" date="2024-06" db="EMBL/GenBank/DDBJ databases">
        <title>Complete genome of Phlyctema vagabunda strain 19-DSS-EL-015.</title>
        <authorList>
            <person name="Fiorenzani C."/>
        </authorList>
    </citation>
    <scope>NUCLEOTIDE SEQUENCE [LARGE SCALE GENOMIC DNA]</scope>
    <source>
        <strain evidence="7 8">19-DSS-EL-015</strain>
    </source>
</reference>
<evidence type="ECO:0000259" key="6">
    <source>
        <dbReference type="Pfam" id="PF12325"/>
    </source>
</evidence>
<dbReference type="Pfam" id="PF12325">
    <property type="entry name" value="TMF_TATA_bd"/>
    <property type="match status" value="1"/>
</dbReference>
<feature type="region of interest" description="Disordered" evidence="5">
    <location>
        <begin position="33"/>
        <end position="239"/>
    </location>
</feature>
<organism evidence="7 8">
    <name type="scientific">Phlyctema vagabunda</name>
    <dbReference type="NCBI Taxonomy" id="108571"/>
    <lineage>
        <taxon>Eukaryota</taxon>
        <taxon>Fungi</taxon>
        <taxon>Dikarya</taxon>
        <taxon>Ascomycota</taxon>
        <taxon>Pezizomycotina</taxon>
        <taxon>Leotiomycetes</taxon>
        <taxon>Helotiales</taxon>
        <taxon>Dermateaceae</taxon>
        <taxon>Phlyctema</taxon>
    </lineage>
</organism>
<dbReference type="EMBL" id="JBFCZG010000006">
    <property type="protein sequence ID" value="KAL3420758.1"/>
    <property type="molecule type" value="Genomic_DNA"/>
</dbReference>
<feature type="coiled-coil region" evidence="4">
    <location>
        <begin position="308"/>
        <end position="503"/>
    </location>
</feature>
<keyword evidence="2" id="KW-0333">Golgi apparatus</keyword>
<evidence type="ECO:0000256" key="3">
    <source>
        <dbReference type="ARBA" id="ARBA00023054"/>
    </source>
</evidence>
<sequence>MAAPTKQASRWGSFLQQAVAGVESRLDNILAEGDEANVQRKAAVTSPVVAPAAKSDDGLSRSASTNSNTRTNDRLQERLARAVAAKNAAQKADLNTSSIPSRTASPILKIDTPRSSIDSTATRPDENKTEPASSSQAGVDPKSEQSAAASDGQPTIIEPENSKLDDENSSALPETESSIVQEPQEARDLAENLKAKLEVESSARISTESTRSSVPRGSTESARNDTTIPRSSTETLSGEIAGDIISRPAVETEAILGQLQSDFERAELQRQEEIHGYVERIDALQAKLQYLSKESAETARKAVTTAPAGSLEKKLAEKDEQVALLMSEGQQLSGKEMKYLTTIKKLRAKQTEDNKEITEAKKKQEKAEHDSVILLERLRRAEASEKRLSEKTKLATQLQKDVDTLRFDRDSKDTIIADLRSQLEAAIAEEKEAEAQAANEALDLERKRARELEDNLANAEIEKKLVADRGQAQLKELREKLDMEAERSRIASLEAKNEQQMLESKLEMMRARAEEVSSGATGDAQAKLLRQIETLQTQYSVASENWQGIEATLIARVASLEKERDEATRRETDIRKKAREVTMKAKRNEEELEDARTKIPTIQQELAEHKTQLESTRRRAEEAEQALAQTKAGFERERQGWKAELQQRIEEESQKMQDEVSGTGSIFHGRAESPLTSSRKGLTSEFLGLQNLQTRRASTRSINGEMPPSERFMGRRPSVQPIIRSSGRGTPSRQDSVLSLRTNGEVPDTPSIHTMDHDDFFGRTESPTSPNQTINDMVSASTAAAGPTVQLVERMSSAVRRLESEKVATKEDLARLSAQRDEARAQIVALMREVEVKRASDSKVAELEAENKDINARYQTTLEMLGEKSEQVDELRSDIDDIKAMYRELVERTVK</sequence>
<dbReference type="InterPro" id="IPR022091">
    <property type="entry name" value="TMF_TATA-bd"/>
</dbReference>
<keyword evidence="8" id="KW-1185">Reference proteome</keyword>
<dbReference type="InterPro" id="IPR052602">
    <property type="entry name" value="Growth_transcription_reg"/>
</dbReference>
<feature type="compositionally biased region" description="Low complexity" evidence="5">
    <location>
        <begin position="81"/>
        <end position="92"/>
    </location>
</feature>
<dbReference type="Pfam" id="PF12329">
    <property type="entry name" value="TMF_DNA_bd"/>
    <property type="match status" value="1"/>
</dbReference>
<feature type="compositionally biased region" description="Basic and acidic residues" evidence="5">
    <location>
        <begin position="71"/>
        <end position="80"/>
    </location>
</feature>
<evidence type="ECO:0000313" key="8">
    <source>
        <dbReference type="Proteomes" id="UP001629113"/>
    </source>
</evidence>
<feature type="compositionally biased region" description="Polar residues" evidence="5">
    <location>
        <begin position="169"/>
        <end position="181"/>
    </location>
</feature>
<feature type="compositionally biased region" description="Polar residues" evidence="5">
    <location>
        <begin position="93"/>
        <end position="104"/>
    </location>
</feature>
<feature type="domain" description="TATA element modulatory factor 1 TATA binding" evidence="6">
    <location>
        <begin position="780"/>
        <end position="892"/>
    </location>
</feature>
<feature type="compositionally biased region" description="Low complexity" evidence="5">
    <location>
        <begin position="41"/>
        <end position="53"/>
    </location>
</feature>